<comment type="subunit">
    <text evidence="2">Monomer.</text>
</comment>
<evidence type="ECO:0000259" key="8">
    <source>
        <dbReference type="Pfam" id="PF14509"/>
    </source>
</evidence>
<dbReference type="Gene3D" id="3.20.20.70">
    <property type="entry name" value="Aldolase class I"/>
    <property type="match status" value="1"/>
</dbReference>
<keyword evidence="5 10" id="KW-0326">Glycosidase</keyword>
<dbReference type="GO" id="GO:0030246">
    <property type="term" value="F:carbohydrate binding"/>
    <property type="evidence" value="ECO:0007669"/>
    <property type="project" value="InterPro"/>
</dbReference>
<feature type="domain" description="Secretion system C-terminal sorting" evidence="9">
    <location>
        <begin position="689"/>
        <end position="751"/>
    </location>
</feature>
<evidence type="ECO:0000256" key="1">
    <source>
        <dbReference type="ARBA" id="ARBA00001913"/>
    </source>
</evidence>
<dbReference type="GO" id="GO:0004557">
    <property type="term" value="F:alpha-galactosidase activity"/>
    <property type="evidence" value="ECO:0007669"/>
    <property type="project" value="UniProtKB-EC"/>
</dbReference>
<comment type="cofactor">
    <cofactor evidence="1">
        <name>Ca(2+)</name>
        <dbReference type="ChEBI" id="CHEBI:29108"/>
    </cofactor>
</comment>
<organism evidence="10 11">
    <name type="scientific">Candidatus Ordinivivax streblomastigis</name>
    <dbReference type="NCBI Taxonomy" id="2540710"/>
    <lineage>
        <taxon>Bacteria</taxon>
        <taxon>Pseudomonadati</taxon>
        <taxon>Bacteroidota</taxon>
        <taxon>Bacteroidia</taxon>
        <taxon>Bacteroidales</taxon>
        <taxon>Candidatus Ordinivivax</taxon>
    </lineage>
</organism>
<dbReference type="Gene3D" id="2.60.40.1180">
    <property type="entry name" value="Golgi alpha-mannosidase II"/>
    <property type="match status" value="1"/>
</dbReference>
<dbReference type="EC" id="3.2.1.22" evidence="10"/>
<dbReference type="PANTHER" id="PTHR35803:SF2">
    <property type="entry name" value="RETAINING ALPHA-GALACTOSIDASE"/>
    <property type="match status" value="1"/>
</dbReference>
<dbReference type="SUPFAM" id="SSF51445">
    <property type="entry name" value="(Trans)glycosidases"/>
    <property type="match status" value="1"/>
</dbReference>
<dbReference type="InterPro" id="IPR013780">
    <property type="entry name" value="Glyco_hydro_b"/>
</dbReference>
<evidence type="ECO:0000256" key="3">
    <source>
        <dbReference type="ARBA" id="ARBA00022801"/>
    </source>
</evidence>
<comment type="caution">
    <text evidence="10">The sequence shown here is derived from an EMBL/GenBank/DDBJ whole genome shotgun (WGS) entry which is preliminary data.</text>
</comment>
<name>A0A5M8NUS4_9BACT</name>
<dbReference type="InterPro" id="IPR017853">
    <property type="entry name" value="GH"/>
</dbReference>
<sequence length="753" mass="84566">MKNGKNTVIAGLTRNPLLIIAILCCQMSWAVDYTVQSPDEALSIQLHVNNGTQYEVYHGNTQLIAPSAIGLNLEGGQVIGAGTVASTETHAVNSTIDVVFGKNNTLNDRYNELIIHFNENYDLRVRAYNEGVAYRWETAITGDIIITTEALNFNFSGNPTVYFPEANNLEHWEKNYTVTPLNSISNNKYSIIPTLFSYTDTPYKVAITEANGIDYPQLYLQKNGTGTMRGYWAKYPKVIEEPNNVYNQHKALETYNYIANTTGTRTFPWRVFVVSNDDKSLLNNELVYLLAEPNKIADTSWIVAGKTSWEWWHKAMLTPTGAADPANRIPKSGNDNLGFDLFKYYVDFAAANNIQYLTLDAGSDGSFMSRLCDYARPKGVKIILWTWMSNVVDPGQEGWMLQQKNRGISGFKIDFINRDDQLAMRWQYTVAERAAGLGLVVNFHGCPVPSGLNRTFPNVLNFEAVLGNEENFWRNGSDPNYHVSYPYIRSLAGPADYTPGSMRNKTKTQFYPIDQPNIVPMSQGTRAHELSMYVIFDHWLAYLCDAPTEYQKYPDVLDFLSTVPSVWDKTVPLAGKLGEYILTAKQTGNEWYVGGMTSWVGRNIEVDFSFLTPDVSYRAMILRDGTNASNYPIRYICDTIVVNSETKRTLAMADGGGFVMRLVEIENETGLTPIGNHSATSVYIEREANVLNVNSESAILSIHIYNLLGQTIFDKKFTSGVSEQKLNLSDFKKGPYIAKIQTESNVGSVKFIY</sequence>
<evidence type="ECO:0000259" key="6">
    <source>
        <dbReference type="Pfam" id="PF10566"/>
    </source>
</evidence>
<dbReference type="Proteomes" id="UP000324575">
    <property type="component" value="Unassembled WGS sequence"/>
</dbReference>
<dbReference type="Pfam" id="PF18962">
    <property type="entry name" value="Por_Secre_tail"/>
    <property type="match status" value="1"/>
</dbReference>
<dbReference type="AlphaFoldDB" id="A0A5M8NUS4"/>
<dbReference type="InterPro" id="IPR014718">
    <property type="entry name" value="GH-type_carb-bd"/>
</dbReference>
<evidence type="ECO:0000256" key="2">
    <source>
        <dbReference type="ARBA" id="ARBA00011245"/>
    </source>
</evidence>
<gene>
    <name evidence="10" type="ORF">EZS26_003752</name>
</gene>
<evidence type="ECO:0000313" key="10">
    <source>
        <dbReference type="EMBL" id="KAA6300107.1"/>
    </source>
</evidence>
<reference evidence="10 11" key="1">
    <citation type="submission" date="2019-03" db="EMBL/GenBank/DDBJ databases">
        <title>Single cell metagenomics reveals metabolic interactions within the superorganism composed of flagellate Streblomastix strix and complex community of Bacteroidetes bacteria on its surface.</title>
        <authorList>
            <person name="Treitli S.C."/>
            <person name="Kolisko M."/>
            <person name="Husnik F."/>
            <person name="Keeling P."/>
            <person name="Hampl V."/>
        </authorList>
    </citation>
    <scope>NUCLEOTIDE SEQUENCE [LARGE SCALE GENOMIC DNA]</scope>
    <source>
        <strain evidence="10">St1</strain>
    </source>
</reference>
<dbReference type="InterPro" id="IPR013785">
    <property type="entry name" value="Aldolase_TIM"/>
</dbReference>
<dbReference type="InterPro" id="IPR026444">
    <property type="entry name" value="Secre_tail"/>
</dbReference>
<dbReference type="InterPro" id="IPR052720">
    <property type="entry name" value="Glycosyl_hydrolase_97"/>
</dbReference>
<dbReference type="InterPro" id="IPR029483">
    <property type="entry name" value="GH97_C"/>
</dbReference>
<accession>A0A5M8NUS4</accession>
<dbReference type="NCBIfam" id="TIGR04183">
    <property type="entry name" value="Por_Secre_tail"/>
    <property type="match status" value="1"/>
</dbReference>
<evidence type="ECO:0000259" key="9">
    <source>
        <dbReference type="Pfam" id="PF18962"/>
    </source>
</evidence>
<feature type="domain" description="Glycosyl-hydrolase 97 catalytic" evidence="6">
    <location>
        <begin position="311"/>
        <end position="465"/>
    </location>
</feature>
<dbReference type="PANTHER" id="PTHR35803">
    <property type="entry name" value="GLUCAN 1,4-ALPHA-GLUCOSIDASE SUSB-RELATED"/>
    <property type="match status" value="1"/>
</dbReference>
<evidence type="ECO:0000313" key="11">
    <source>
        <dbReference type="Proteomes" id="UP000324575"/>
    </source>
</evidence>
<feature type="domain" description="Glycosyl-hydrolase 97 N-terminal" evidence="7">
    <location>
        <begin position="35"/>
        <end position="293"/>
    </location>
</feature>
<evidence type="ECO:0000256" key="4">
    <source>
        <dbReference type="ARBA" id="ARBA00022837"/>
    </source>
</evidence>
<keyword evidence="3 10" id="KW-0378">Hydrolase</keyword>
<dbReference type="EMBL" id="SNRX01000140">
    <property type="protein sequence ID" value="KAA6300107.1"/>
    <property type="molecule type" value="Genomic_DNA"/>
</dbReference>
<keyword evidence="4" id="KW-0106">Calcium</keyword>
<evidence type="ECO:0000256" key="5">
    <source>
        <dbReference type="ARBA" id="ARBA00023295"/>
    </source>
</evidence>
<dbReference type="InterPro" id="IPR029486">
    <property type="entry name" value="GH97_N"/>
</dbReference>
<dbReference type="Gene3D" id="2.70.98.10">
    <property type="match status" value="1"/>
</dbReference>
<proteinExistence type="predicted"/>
<dbReference type="InterPro" id="IPR019563">
    <property type="entry name" value="GH97_catalytic"/>
</dbReference>
<dbReference type="Pfam" id="PF14509">
    <property type="entry name" value="GH97_C"/>
    <property type="match status" value="1"/>
</dbReference>
<evidence type="ECO:0000259" key="7">
    <source>
        <dbReference type="Pfam" id="PF14508"/>
    </source>
</evidence>
<protein>
    <submittedName>
        <fullName evidence="10">Retaining alpha-galactosidase</fullName>
        <ecNumber evidence="10">3.2.1.22</ecNumber>
    </submittedName>
</protein>
<dbReference type="Pfam" id="PF14508">
    <property type="entry name" value="GH97_N"/>
    <property type="match status" value="1"/>
</dbReference>
<dbReference type="Pfam" id="PF10566">
    <property type="entry name" value="Glyco_hydro_97"/>
    <property type="match status" value="1"/>
</dbReference>
<feature type="domain" description="Glycosyl-hydrolase 97 C-terminal oligomerisation" evidence="8">
    <location>
        <begin position="566"/>
        <end position="662"/>
    </location>
</feature>